<dbReference type="InterPro" id="IPR004166">
    <property type="entry name" value="a-kinase_dom"/>
</dbReference>
<dbReference type="EMBL" id="CAXITT010000118">
    <property type="protein sequence ID" value="CAL1532541.1"/>
    <property type="molecule type" value="Genomic_DNA"/>
</dbReference>
<feature type="region of interest" description="Disordered" evidence="6">
    <location>
        <begin position="305"/>
        <end position="324"/>
    </location>
</feature>
<keyword evidence="1" id="KW-0723">Serine/threonine-protein kinase</keyword>
<evidence type="ECO:0000259" key="7">
    <source>
        <dbReference type="PROSITE" id="PS51158"/>
    </source>
</evidence>
<evidence type="ECO:0000313" key="9">
    <source>
        <dbReference type="Proteomes" id="UP001497497"/>
    </source>
</evidence>
<dbReference type="PANTHER" id="PTHR45992">
    <property type="entry name" value="EUKARYOTIC ELONGATION FACTOR 2 KINASE-RELATED"/>
    <property type="match status" value="1"/>
</dbReference>
<evidence type="ECO:0000256" key="5">
    <source>
        <dbReference type="ARBA" id="ARBA00022840"/>
    </source>
</evidence>
<dbReference type="Gene3D" id="3.20.200.10">
    <property type="entry name" value="MHCK/EF2 kinase"/>
    <property type="match status" value="1"/>
</dbReference>
<sequence length="353" mass="39945">MRILCFERDNLTQLTDPDFNCDMYTASFELFPFHEGSTYSVYKGLINGKGPLRGQLCVVRALLDRSASAVDWKFVLRRAVDARQLTIEFNKQMGYNVLSVLVPMLTQMETVSDFTCLFRCFMPHDKRLKREEYVTVEPFIEGRFRYLDSRPHTNPVAGDLKLDPEDNNNDETADQDHGDADSDAASVQDPVTPAANLADAFSHFTWHVTKTMVVCDLKGVHNDLIYTLSTPTIHSTRLLYGDTDGGTLAISEFFSSHRCNTICSRWDTFCPSKHSSQYHSPCRNFHQQESPSRFSVQPVSSSTQQLAAAPSLPPQPQASYIHQPQDPSSYYNCNPAEPNVPLHMENGYQFSFV</sequence>
<feature type="region of interest" description="Disordered" evidence="6">
    <location>
        <begin position="155"/>
        <end position="187"/>
    </location>
</feature>
<gene>
    <name evidence="8" type="ORF">GSLYS_00006578001</name>
</gene>
<protein>
    <recommendedName>
        <fullName evidence="7">Alpha-type protein kinase domain-containing protein</fullName>
    </recommendedName>
</protein>
<dbReference type="Pfam" id="PF02816">
    <property type="entry name" value="Alpha_kinase"/>
    <property type="match status" value="1"/>
</dbReference>
<dbReference type="CDD" id="cd04515">
    <property type="entry name" value="Alpha_kinase"/>
    <property type="match status" value="1"/>
</dbReference>
<dbReference type="PANTHER" id="PTHR45992:SF11">
    <property type="entry name" value="ALPHA-TYPE PROTEIN KINASE DOMAIN-CONTAINING PROTEIN"/>
    <property type="match status" value="1"/>
</dbReference>
<comment type="caution">
    <text evidence="8">The sequence shown here is derived from an EMBL/GenBank/DDBJ whole genome shotgun (WGS) entry which is preliminary data.</text>
</comment>
<reference evidence="8 9" key="1">
    <citation type="submission" date="2024-04" db="EMBL/GenBank/DDBJ databases">
        <authorList>
            <consortium name="Genoscope - CEA"/>
            <person name="William W."/>
        </authorList>
    </citation>
    <scope>NUCLEOTIDE SEQUENCE [LARGE SCALE GENOMIC DNA]</scope>
</reference>
<keyword evidence="4" id="KW-0418">Kinase</keyword>
<dbReference type="Proteomes" id="UP001497497">
    <property type="component" value="Unassembled WGS sequence"/>
</dbReference>
<keyword evidence="9" id="KW-1185">Reference proteome</keyword>
<keyword evidence="5" id="KW-0067">ATP-binding</keyword>
<keyword evidence="2" id="KW-0808">Transferase</keyword>
<feature type="domain" description="Alpha-type protein kinase" evidence="7">
    <location>
        <begin position="1"/>
        <end position="272"/>
    </location>
</feature>
<dbReference type="SMART" id="SM00811">
    <property type="entry name" value="Alpha_kinase"/>
    <property type="match status" value="1"/>
</dbReference>
<keyword evidence="3" id="KW-0547">Nucleotide-binding</keyword>
<proteinExistence type="predicted"/>
<evidence type="ECO:0000313" key="8">
    <source>
        <dbReference type="EMBL" id="CAL1532541.1"/>
    </source>
</evidence>
<dbReference type="InterPro" id="IPR011009">
    <property type="entry name" value="Kinase-like_dom_sf"/>
</dbReference>
<dbReference type="GO" id="GO:0004674">
    <property type="term" value="F:protein serine/threonine kinase activity"/>
    <property type="evidence" value="ECO:0007669"/>
    <property type="project" value="UniProtKB-KW"/>
</dbReference>
<dbReference type="GO" id="GO:0005524">
    <property type="term" value="F:ATP binding"/>
    <property type="evidence" value="ECO:0007669"/>
    <property type="project" value="UniProtKB-KW"/>
</dbReference>
<dbReference type="PROSITE" id="PS51158">
    <property type="entry name" value="ALPHA_KINASE"/>
    <property type="match status" value="1"/>
</dbReference>
<dbReference type="InterPro" id="IPR051852">
    <property type="entry name" value="Alpha-type_PK"/>
</dbReference>
<evidence type="ECO:0000256" key="3">
    <source>
        <dbReference type="ARBA" id="ARBA00022741"/>
    </source>
</evidence>
<dbReference type="AlphaFoldDB" id="A0AAV2HGC7"/>
<evidence type="ECO:0000256" key="2">
    <source>
        <dbReference type="ARBA" id="ARBA00022679"/>
    </source>
</evidence>
<organism evidence="8 9">
    <name type="scientific">Lymnaea stagnalis</name>
    <name type="common">Great pond snail</name>
    <name type="synonym">Helix stagnalis</name>
    <dbReference type="NCBI Taxonomy" id="6523"/>
    <lineage>
        <taxon>Eukaryota</taxon>
        <taxon>Metazoa</taxon>
        <taxon>Spiralia</taxon>
        <taxon>Lophotrochozoa</taxon>
        <taxon>Mollusca</taxon>
        <taxon>Gastropoda</taxon>
        <taxon>Heterobranchia</taxon>
        <taxon>Euthyneura</taxon>
        <taxon>Panpulmonata</taxon>
        <taxon>Hygrophila</taxon>
        <taxon>Lymnaeoidea</taxon>
        <taxon>Lymnaeidae</taxon>
        <taxon>Lymnaea</taxon>
    </lineage>
</organism>
<evidence type="ECO:0000256" key="6">
    <source>
        <dbReference type="SAM" id="MobiDB-lite"/>
    </source>
</evidence>
<name>A0AAV2HGC7_LYMST</name>
<accession>A0AAV2HGC7</accession>
<evidence type="ECO:0000256" key="1">
    <source>
        <dbReference type="ARBA" id="ARBA00022527"/>
    </source>
</evidence>
<dbReference type="SUPFAM" id="SSF56112">
    <property type="entry name" value="Protein kinase-like (PK-like)"/>
    <property type="match status" value="1"/>
</dbReference>
<evidence type="ECO:0000256" key="4">
    <source>
        <dbReference type="ARBA" id="ARBA00022777"/>
    </source>
</evidence>